<feature type="region of interest" description="Disordered" evidence="1">
    <location>
        <begin position="179"/>
        <end position="282"/>
    </location>
</feature>
<feature type="compositionally biased region" description="Low complexity" evidence="1">
    <location>
        <begin position="349"/>
        <end position="358"/>
    </location>
</feature>
<feature type="compositionally biased region" description="Polar residues" evidence="1">
    <location>
        <begin position="543"/>
        <end position="552"/>
    </location>
</feature>
<dbReference type="EMBL" id="CARXXK010000005">
    <property type="protein sequence ID" value="CAI6367973.1"/>
    <property type="molecule type" value="Genomic_DNA"/>
</dbReference>
<feature type="region of interest" description="Disordered" evidence="1">
    <location>
        <begin position="515"/>
        <end position="568"/>
    </location>
</feature>
<evidence type="ECO:0000313" key="4">
    <source>
        <dbReference type="Proteomes" id="UP001160148"/>
    </source>
</evidence>
<feature type="compositionally biased region" description="Basic and acidic residues" evidence="1">
    <location>
        <begin position="315"/>
        <end position="348"/>
    </location>
</feature>
<dbReference type="PANTHER" id="PTHR31532:SF10">
    <property type="entry name" value="BIORIENTATION OF CHROMOSOMES IN CELL DIVISION PROTEIN 1-LIKE 1"/>
    <property type="match status" value="1"/>
</dbReference>
<dbReference type="GO" id="GO:0048188">
    <property type="term" value="C:Set1C/COMPASS complex"/>
    <property type="evidence" value="ECO:0007669"/>
    <property type="project" value="TreeGrafter"/>
</dbReference>
<gene>
    <name evidence="3" type="ORF">MEUPH1_LOCUS22381</name>
</gene>
<feature type="domain" description="BOD1/SHG1" evidence="2">
    <location>
        <begin position="17"/>
        <end position="114"/>
    </location>
</feature>
<protein>
    <recommendedName>
        <fullName evidence="2">BOD1/SHG1 domain-containing protein</fullName>
    </recommendedName>
</protein>
<dbReference type="Proteomes" id="UP001160148">
    <property type="component" value="Unassembled WGS sequence"/>
</dbReference>
<feature type="compositionally biased region" description="Basic and acidic residues" evidence="1">
    <location>
        <begin position="242"/>
        <end position="282"/>
    </location>
</feature>
<dbReference type="AlphaFoldDB" id="A0AAV0XID0"/>
<reference evidence="3 4" key="1">
    <citation type="submission" date="2023-01" db="EMBL/GenBank/DDBJ databases">
        <authorList>
            <person name="Whitehead M."/>
        </authorList>
    </citation>
    <scope>NUCLEOTIDE SEQUENCE [LARGE SCALE GENOMIC DNA]</scope>
</reference>
<feature type="compositionally biased region" description="Basic and acidic residues" evidence="1">
    <location>
        <begin position="431"/>
        <end position="448"/>
    </location>
</feature>
<dbReference type="Pfam" id="PF05205">
    <property type="entry name" value="COMPASS-Shg1"/>
    <property type="match status" value="1"/>
</dbReference>
<feature type="compositionally biased region" description="Basic residues" evidence="1">
    <location>
        <begin position="403"/>
        <end position="413"/>
    </location>
</feature>
<feature type="compositionally biased region" description="Basic and acidic residues" evidence="1">
    <location>
        <begin position="179"/>
        <end position="197"/>
    </location>
</feature>
<name>A0AAV0XID0_9HEMI</name>
<comment type="caution">
    <text evidence="3">The sequence shown here is derived from an EMBL/GenBank/DDBJ whole genome shotgun (WGS) entry which is preliminary data.</text>
</comment>
<proteinExistence type="predicted"/>
<accession>A0AAV0XID0</accession>
<evidence type="ECO:0000313" key="3">
    <source>
        <dbReference type="EMBL" id="CAI6367973.1"/>
    </source>
</evidence>
<evidence type="ECO:0000259" key="2">
    <source>
        <dbReference type="Pfam" id="PF05205"/>
    </source>
</evidence>
<sequence>MEQNNDTLGVEDVVFMLLETLKSNGTFDEIRRHCITDIDAKPTYQNWKQRIESNVNKFLSKQKYTPELNKNTVRERLRKHLLDGRETQDIEEGADRILTQVLAPRSLSIFEPKIAVAVDEYLGIKNEAPPIEVNGLKESTMNSIKASNIEISTVLNPKIDFIPDADNIACDTTLKGDRKDLRSDKKEKSSSLCKEPKSLNGNQSEDENDAGGSSKQKSSQHKNKTSTSDKSKSSSNNHKSSKKDNNCKEVVEKSKNLIEKSKDVINKPKDVVNKSKDVSKPKDIVDKSKDIVNKLKDVSKSKDTVDKSKDIVNKPKDIVDKPKDIVEKSKDNVNKPKDIVDKPKEKSFLSKNSNSSSHKSNRTDRKRTKRSLEEKKKSSSLCKEPKLLNGHRSDDESNSGGSSKHKSTIHKTKSSSSDKTKSSSSNHKSSRRDNNSTDVVDKSKDKSLSKNSTSSDIDKFKKRSLSKSSSCVDIVEKSKNKSLSKNSSSTDVIDNSKIKSTLIKNTKCTDVVEKTKDKSFSKNSSSSSHKSNHTDTKRFKLSQAETNESPPNKVSGEEMKPEEPEKSEWNEFRNSIMTNDEQDAANVLLSMSAISYESSHSEIITENIIFIENSSPIIETLNTTKSVNELEIEENSDETKILPSSDNDDIKENCQLKSNNLEASQSLNAVISISNINHLFEKECSVDIERLPCTDLKLLQYSSVNSVEITEEHQKPDEIVVDEKELKILNDEINLETSENEKNSEFTNSNDILKVPKLKLKLLPNQIDSINKIKRKKHHKHKESKKLKLTKSLDIPIEVSVSVSVSTNINSDKIDQKSNNEIDVIMNDSESTLSNQILHKEIENNSVKVLDDDESLYTFKGFSEADAIPCKNYKLLKNVIKTLQIQMNKHDKIENGFKGFTSAETNPCKHRDNVYAELMKLKEGKSSTGFIGFSEKDTAMSIGYKYVVKQLELAKKQNNVGNHQQNVMCGGNGIQKGKIFNEVMAAYLYKSNNDNDAKSKENYCKPINDTKKDSPTVNNNNHNHDNWVVEQEMKYKLLPVKVKLERLMEYECNNAKRVSDSPQVPI</sequence>
<organism evidence="3 4">
    <name type="scientific">Macrosiphum euphorbiae</name>
    <name type="common">potato aphid</name>
    <dbReference type="NCBI Taxonomy" id="13131"/>
    <lineage>
        <taxon>Eukaryota</taxon>
        <taxon>Metazoa</taxon>
        <taxon>Ecdysozoa</taxon>
        <taxon>Arthropoda</taxon>
        <taxon>Hexapoda</taxon>
        <taxon>Insecta</taxon>
        <taxon>Pterygota</taxon>
        <taxon>Neoptera</taxon>
        <taxon>Paraneoptera</taxon>
        <taxon>Hemiptera</taxon>
        <taxon>Sternorrhyncha</taxon>
        <taxon>Aphidomorpha</taxon>
        <taxon>Aphidoidea</taxon>
        <taxon>Aphididae</taxon>
        <taxon>Macrosiphini</taxon>
        <taxon>Macrosiphum</taxon>
    </lineage>
</organism>
<feature type="compositionally biased region" description="Basic and acidic residues" evidence="1">
    <location>
        <begin position="370"/>
        <end position="395"/>
    </location>
</feature>
<keyword evidence="4" id="KW-1185">Reference proteome</keyword>
<evidence type="ECO:0000256" key="1">
    <source>
        <dbReference type="SAM" id="MobiDB-lite"/>
    </source>
</evidence>
<feature type="compositionally biased region" description="Basic and acidic residues" evidence="1">
    <location>
        <begin position="555"/>
        <end position="568"/>
    </location>
</feature>
<feature type="region of interest" description="Disordered" evidence="1">
    <location>
        <begin position="315"/>
        <end position="495"/>
    </location>
</feature>
<dbReference type="InterPro" id="IPR055264">
    <property type="entry name" value="BOD1/SHG1_dom"/>
</dbReference>
<dbReference type="PANTHER" id="PTHR31532">
    <property type="entry name" value="BIORIENTATION OF CHROMOSOMES IN CELL DIVISION 1 FAMILY MEMBER"/>
    <property type="match status" value="1"/>
</dbReference>
<dbReference type="GO" id="GO:0031297">
    <property type="term" value="P:replication fork processing"/>
    <property type="evidence" value="ECO:0007669"/>
    <property type="project" value="TreeGrafter"/>
</dbReference>